<feature type="compositionally biased region" description="Pro residues" evidence="1">
    <location>
        <begin position="59"/>
        <end position="68"/>
    </location>
</feature>
<sequence length="261" mass="27896">MPSSPIEPPPPQPDPASTVYASDSSSATSDSDHGSDTEPASGSDSDPSLPDVEVATPSPSTPSTPTPVAPIGHRMTTRAKSGIFKPRHWADLSHTSDGGLYAALFSSVDPTTHVEALRDSKWLKSDAYTDDNMAVTSNYGAFMEKFILPPLPTTSPAQLAFSRVTFAVKDIFDMDGYVSATCIGRPFIDEMGYRSCSWLIFRSSGGFAVTVGANLADFSLETDPGGGELFPWNRVLILLSINLGDYIESKVPSLNCHLLTE</sequence>
<name>A0AAU9NRD2_9ASTR</name>
<evidence type="ECO:0000313" key="2">
    <source>
        <dbReference type="EMBL" id="CAH1440328.1"/>
    </source>
</evidence>
<dbReference type="SUPFAM" id="SSF75304">
    <property type="entry name" value="Amidase signature (AS) enzymes"/>
    <property type="match status" value="1"/>
</dbReference>
<feature type="compositionally biased region" description="Low complexity" evidence="1">
    <location>
        <begin position="15"/>
        <end position="29"/>
    </location>
</feature>
<dbReference type="EMBL" id="CAKMRJ010005412">
    <property type="protein sequence ID" value="CAH1440328.1"/>
    <property type="molecule type" value="Genomic_DNA"/>
</dbReference>
<gene>
    <name evidence="2" type="ORF">LVIROSA_LOCUS26469</name>
</gene>
<feature type="compositionally biased region" description="Pro residues" evidence="1">
    <location>
        <begin position="1"/>
        <end position="14"/>
    </location>
</feature>
<protein>
    <recommendedName>
        <fullName evidence="4">Amidase domain-containing protein</fullName>
    </recommendedName>
</protein>
<evidence type="ECO:0008006" key="4">
    <source>
        <dbReference type="Google" id="ProtNLM"/>
    </source>
</evidence>
<reference evidence="2 3" key="1">
    <citation type="submission" date="2022-01" db="EMBL/GenBank/DDBJ databases">
        <authorList>
            <person name="Xiong W."/>
            <person name="Schranz E."/>
        </authorList>
    </citation>
    <scope>NUCLEOTIDE SEQUENCE [LARGE SCALE GENOMIC DNA]</scope>
</reference>
<dbReference type="Proteomes" id="UP001157418">
    <property type="component" value="Unassembled WGS sequence"/>
</dbReference>
<keyword evidence="3" id="KW-1185">Reference proteome</keyword>
<evidence type="ECO:0000313" key="3">
    <source>
        <dbReference type="Proteomes" id="UP001157418"/>
    </source>
</evidence>
<dbReference type="PANTHER" id="PTHR46310:SF7">
    <property type="entry name" value="AMIDASE 1"/>
    <property type="match status" value="1"/>
</dbReference>
<proteinExistence type="predicted"/>
<comment type="caution">
    <text evidence="2">The sequence shown here is derived from an EMBL/GenBank/DDBJ whole genome shotgun (WGS) entry which is preliminary data.</text>
</comment>
<dbReference type="AlphaFoldDB" id="A0AAU9NRD2"/>
<dbReference type="PANTHER" id="PTHR46310">
    <property type="entry name" value="AMIDASE 1"/>
    <property type="match status" value="1"/>
</dbReference>
<organism evidence="2 3">
    <name type="scientific">Lactuca virosa</name>
    <dbReference type="NCBI Taxonomy" id="75947"/>
    <lineage>
        <taxon>Eukaryota</taxon>
        <taxon>Viridiplantae</taxon>
        <taxon>Streptophyta</taxon>
        <taxon>Embryophyta</taxon>
        <taxon>Tracheophyta</taxon>
        <taxon>Spermatophyta</taxon>
        <taxon>Magnoliopsida</taxon>
        <taxon>eudicotyledons</taxon>
        <taxon>Gunneridae</taxon>
        <taxon>Pentapetalae</taxon>
        <taxon>asterids</taxon>
        <taxon>campanulids</taxon>
        <taxon>Asterales</taxon>
        <taxon>Asteraceae</taxon>
        <taxon>Cichorioideae</taxon>
        <taxon>Cichorieae</taxon>
        <taxon>Lactucinae</taxon>
        <taxon>Lactuca</taxon>
    </lineage>
</organism>
<dbReference type="InterPro" id="IPR036928">
    <property type="entry name" value="AS_sf"/>
</dbReference>
<feature type="region of interest" description="Disordered" evidence="1">
    <location>
        <begin position="1"/>
        <end position="73"/>
    </location>
</feature>
<evidence type="ECO:0000256" key="1">
    <source>
        <dbReference type="SAM" id="MobiDB-lite"/>
    </source>
</evidence>
<accession>A0AAU9NRD2</accession>